<sequence length="106" mass="11489">MKSMNIAASSELVSRLSSHRRVVALGDTDFTDVAAVVITAADSRSGILALLKRTGFHLPVFLYSEHAVELPAGVTAVITATSSSGWSWNPQPVSMKRICCHRFMTR</sequence>
<dbReference type="InterPro" id="IPR011006">
    <property type="entry name" value="CheY-like_superfamily"/>
</dbReference>
<dbReference type="EC" id="4.1.1.17" evidence="2"/>
<dbReference type="GO" id="GO:0004586">
    <property type="term" value="F:ornithine decarboxylase activity"/>
    <property type="evidence" value="ECO:0007669"/>
    <property type="project" value="UniProtKB-EC"/>
</dbReference>
<accession>A0A376NUX4</accession>
<dbReference type="Pfam" id="PF03709">
    <property type="entry name" value="OKR_DC_1_N"/>
    <property type="match status" value="1"/>
</dbReference>
<keyword evidence="2" id="KW-0456">Lyase</keyword>
<reference evidence="2 3" key="1">
    <citation type="submission" date="2018-06" db="EMBL/GenBank/DDBJ databases">
        <authorList>
            <consortium name="Pathogen Informatics"/>
            <person name="Doyle S."/>
        </authorList>
    </citation>
    <scope>NUCLEOTIDE SEQUENCE [LARGE SCALE GENOMIC DNA]</scope>
    <source>
        <strain evidence="2 3">NCTC11341</strain>
    </source>
</reference>
<dbReference type="SUPFAM" id="SSF52172">
    <property type="entry name" value="CheY-like"/>
    <property type="match status" value="1"/>
</dbReference>
<dbReference type="InterPro" id="IPR005308">
    <property type="entry name" value="OKR_de-COase_N"/>
</dbReference>
<feature type="domain" description="Orn/Lys/Arg decarboxylase N-terminal" evidence="1">
    <location>
        <begin position="4"/>
        <end position="78"/>
    </location>
</feature>
<name>A0A376NUX4_ECOLX</name>
<dbReference type="Gene3D" id="3.40.50.220">
    <property type="match status" value="1"/>
</dbReference>
<evidence type="ECO:0000259" key="1">
    <source>
        <dbReference type="Pfam" id="PF03709"/>
    </source>
</evidence>
<proteinExistence type="predicted"/>
<dbReference type="AlphaFoldDB" id="A0A376NUX4"/>
<dbReference type="InterPro" id="IPR027464">
    <property type="entry name" value="Ornithine_deCO2ase_N"/>
</dbReference>
<organism evidence="2 3">
    <name type="scientific">Escherichia coli</name>
    <dbReference type="NCBI Taxonomy" id="562"/>
    <lineage>
        <taxon>Bacteria</taxon>
        <taxon>Pseudomonadati</taxon>
        <taxon>Pseudomonadota</taxon>
        <taxon>Gammaproteobacteria</taxon>
        <taxon>Enterobacterales</taxon>
        <taxon>Enterobacteriaceae</taxon>
        <taxon>Escherichia</taxon>
    </lineage>
</organism>
<evidence type="ECO:0000313" key="3">
    <source>
        <dbReference type="Proteomes" id="UP000254428"/>
    </source>
</evidence>
<evidence type="ECO:0000313" key="2">
    <source>
        <dbReference type="EMBL" id="STH69909.1"/>
    </source>
</evidence>
<dbReference type="EMBL" id="UGBT01000002">
    <property type="protein sequence ID" value="STH69909.1"/>
    <property type="molecule type" value="Genomic_DNA"/>
</dbReference>
<protein>
    <submittedName>
        <fullName evidence="2">Ornithine decarboxylase</fullName>
        <ecNumber evidence="2">4.1.1.17</ecNumber>
    </submittedName>
</protein>
<dbReference type="Proteomes" id="UP000254428">
    <property type="component" value="Unassembled WGS sequence"/>
</dbReference>
<gene>
    <name evidence="2" type="primary">speC_3</name>
    <name evidence="2" type="ORF">NCTC11341_01447</name>
</gene>